<dbReference type="Proteomes" id="UP001062846">
    <property type="component" value="Chromosome 5"/>
</dbReference>
<gene>
    <name evidence="1" type="ORF">RHMOL_Rhmol05G0203600</name>
</gene>
<name>A0ACC0NR27_RHOML</name>
<accession>A0ACC0NR27</accession>
<protein>
    <submittedName>
        <fullName evidence="1">Uncharacterized protein</fullName>
    </submittedName>
</protein>
<keyword evidence="2" id="KW-1185">Reference proteome</keyword>
<evidence type="ECO:0000313" key="1">
    <source>
        <dbReference type="EMBL" id="KAI8555817.1"/>
    </source>
</evidence>
<comment type="caution">
    <text evidence="1">The sequence shown here is derived from an EMBL/GenBank/DDBJ whole genome shotgun (WGS) entry which is preliminary data.</text>
</comment>
<dbReference type="EMBL" id="CM046392">
    <property type="protein sequence ID" value="KAI8555817.1"/>
    <property type="molecule type" value="Genomic_DNA"/>
</dbReference>
<evidence type="ECO:0000313" key="2">
    <source>
        <dbReference type="Proteomes" id="UP001062846"/>
    </source>
</evidence>
<sequence length="111" mass="12210">MLKTLLVGYPTQAASSLLGQLGMPLGRGILFSLGTRSYGLVKDKSLRCMSLTCSLAAAVYGLWRERNCQIFLGKAMGHDQVMKGIADGVRDFLSTRRNVNQSLKNQDLCRQ</sequence>
<reference evidence="1" key="1">
    <citation type="submission" date="2022-02" db="EMBL/GenBank/DDBJ databases">
        <title>Plant Genome Project.</title>
        <authorList>
            <person name="Zhang R.-G."/>
        </authorList>
    </citation>
    <scope>NUCLEOTIDE SEQUENCE</scope>
    <source>
        <strain evidence="1">AT1</strain>
    </source>
</reference>
<organism evidence="1 2">
    <name type="scientific">Rhododendron molle</name>
    <name type="common">Chinese azalea</name>
    <name type="synonym">Azalea mollis</name>
    <dbReference type="NCBI Taxonomy" id="49168"/>
    <lineage>
        <taxon>Eukaryota</taxon>
        <taxon>Viridiplantae</taxon>
        <taxon>Streptophyta</taxon>
        <taxon>Embryophyta</taxon>
        <taxon>Tracheophyta</taxon>
        <taxon>Spermatophyta</taxon>
        <taxon>Magnoliopsida</taxon>
        <taxon>eudicotyledons</taxon>
        <taxon>Gunneridae</taxon>
        <taxon>Pentapetalae</taxon>
        <taxon>asterids</taxon>
        <taxon>Ericales</taxon>
        <taxon>Ericaceae</taxon>
        <taxon>Ericoideae</taxon>
        <taxon>Rhodoreae</taxon>
        <taxon>Rhododendron</taxon>
    </lineage>
</organism>
<proteinExistence type="predicted"/>